<feature type="transmembrane region" description="Helical" evidence="1">
    <location>
        <begin position="27"/>
        <end position="56"/>
    </location>
</feature>
<dbReference type="Proteomes" id="UP000199289">
    <property type="component" value="Unassembled WGS sequence"/>
</dbReference>
<evidence type="ECO:0000256" key="1">
    <source>
        <dbReference type="SAM" id="Phobius"/>
    </source>
</evidence>
<feature type="domain" description="DUF8173" evidence="2">
    <location>
        <begin position="13"/>
        <end position="179"/>
    </location>
</feature>
<dbReference type="AlphaFoldDB" id="A0A1H1AF52"/>
<keyword evidence="1" id="KW-0812">Transmembrane</keyword>
<evidence type="ECO:0000313" key="4">
    <source>
        <dbReference type="Proteomes" id="UP000199289"/>
    </source>
</evidence>
<accession>A0A1H1AF52</accession>
<organism evidence="3 4">
    <name type="scientific">Halopelagius longus</name>
    <dbReference type="NCBI Taxonomy" id="1236180"/>
    <lineage>
        <taxon>Archaea</taxon>
        <taxon>Methanobacteriati</taxon>
        <taxon>Methanobacteriota</taxon>
        <taxon>Stenosarchaea group</taxon>
        <taxon>Halobacteria</taxon>
        <taxon>Halobacteriales</taxon>
        <taxon>Haloferacaceae</taxon>
    </lineage>
</organism>
<dbReference type="RefSeq" id="WP_245698788.1">
    <property type="nucleotide sequence ID" value="NZ_FNKQ01000002.1"/>
</dbReference>
<evidence type="ECO:0000259" key="2">
    <source>
        <dbReference type="Pfam" id="PF26514"/>
    </source>
</evidence>
<gene>
    <name evidence="3" type="ORF">SAMN05216278_1307</name>
</gene>
<dbReference type="Pfam" id="PF26514">
    <property type="entry name" value="DUF8173"/>
    <property type="match status" value="1"/>
</dbReference>
<dbReference type="EMBL" id="FNKQ01000002">
    <property type="protein sequence ID" value="SDQ38302.1"/>
    <property type="molecule type" value="Genomic_DNA"/>
</dbReference>
<feature type="transmembrane region" description="Helical" evidence="1">
    <location>
        <begin position="68"/>
        <end position="96"/>
    </location>
</feature>
<proteinExistence type="predicted"/>
<feature type="transmembrane region" description="Helical" evidence="1">
    <location>
        <begin position="102"/>
        <end position="125"/>
    </location>
</feature>
<feature type="transmembrane region" description="Helical" evidence="1">
    <location>
        <begin position="137"/>
        <end position="154"/>
    </location>
</feature>
<keyword evidence="1" id="KW-0472">Membrane</keyword>
<name>A0A1H1AF52_9EURY</name>
<sequence>MVPSNELSLASGTAPLQSSDPSALVQFFGTGLGVTLAAVFGGIVAVIVAAVAPKLTEQSLQRIRDDGVVAFLVGLGISIVGAIVIVLLAITGFGLILAIPGVIALAVLGIVGSAIGTLLVGRFVLDVVSSSAGEPDTVVVAFAGALVLAVVSLVPILGSLVNFVVSTTGFGAVLFVLWERHG</sequence>
<evidence type="ECO:0000313" key="3">
    <source>
        <dbReference type="EMBL" id="SDQ38302.1"/>
    </source>
</evidence>
<dbReference type="InterPro" id="IPR058486">
    <property type="entry name" value="DUF8173"/>
</dbReference>
<keyword evidence="1" id="KW-1133">Transmembrane helix</keyword>
<feature type="transmembrane region" description="Helical" evidence="1">
    <location>
        <begin position="160"/>
        <end position="178"/>
    </location>
</feature>
<protein>
    <recommendedName>
        <fullName evidence="2">DUF8173 domain-containing protein</fullName>
    </recommendedName>
</protein>
<reference evidence="4" key="1">
    <citation type="submission" date="2016-10" db="EMBL/GenBank/DDBJ databases">
        <authorList>
            <person name="Varghese N."/>
            <person name="Submissions S."/>
        </authorList>
    </citation>
    <scope>NUCLEOTIDE SEQUENCE [LARGE SCALE GENOMIC DNA]</scope>
    <source>
        <strain evidence="4">CGMCC 1.12397</strain>
    </source>
</reference>